<dbReference type="OrthoDB" id="7595029at2"/>
<organism evidence="2 3">
    <name type="scientific">Idiomarina xiamenensis 10-D-4</name>
    <dbReference type="NCBI Taxonomy" id="740709"/>
    <lineage>
        <taxon>Bacteria</taxon>
        <taxon>Pseudomonadati</taxon>
        <taxon>Pseudomonadota</taxon>
        <taxon>Gammaproteobacteria</taxon>
        <taxon>Alteromonadales</taxon>
        <taxon>Idiomarinaceae</taxon>
        <taxon>Idiomarina</taxon>
    </lineage>
</organism>
<dbReference type="PATRIC" id="fig|740709.3.peg.393"/>
<feature type="chain" id="PRO_5003859467" description="PepSY domain-containing protein" evidence="1">
    <location>
        <begin position="27"/>
        <end position="159"/>
    </location>
</feature>
<evidence type="ECO:0008006" key="4">
    <source>
        <dbReference type="Google" id="ProtNLM"/>
    </source>
</evidence>
<proteinExistence type="predicted"/>
<dbReference type="Proteomes" id="UP000014115">
    <property type="component" value="Unassembled WGS sequence"/>
</dbReference>
<comment type="caution">
    <text evidence="2">The sequence shown here is derived from an EMBL/GenBank/DDBJ whole genome shotgun (WGS) entry which is preliminary data.</text>
</comment>
<reference evidence="2 3" key="1">
    <citation type="journal article" date="2012" name="J. Bacteriol.">
        <title>Genome Sequence of Idiomarina xiamenensis Type Strain 10-D-4.</title>
        <authorList>
            <person name="Lai Q."/>
            <person name="Wang L."/>
            <person name="Wang W."/>
            <person name="Shao Z."/>
        </authorList>
    </citation>
    <scope>NUCLEOTIDE SEQUENCE [LARGE SCALE GENOMIC DNA]</scope>
    <source>
        <strain evidence="2 3">10-D-4</strain>
    </source>
</reference>
<evidence type="ECO:0000313" key="3">
    <source>
        <dbReference type="Proteomes" id="UP000014115"/>
    </source>
</evidence>
<keyword evidence="1" id="KW-0732">Signal</keyword>
<feature type="signal peptide" evidence="1">
    <location>
        <begin position="1"/>
        <end position="26"/>
    </location>
</feature>
<keyword evidence="3" id="KW-1185">Reference proteome</keyword>
<gene>
    <name evidence="2" type="ORF">A10D4_01952</name>
</gene>
<sequence length="159" mass="17643">MQNVIRKSALALSLSAAMVLPATAMAAEGHKLDSFSSVVDQAKEYGFTHFVEIQTADRSSIDVEGWVGENREAEVRFSLDGQVLEEEVEQDDDAAYGLTAEQLSDVIDALKNADIVSLDSIDLEERYVEAEGYGSDGKDYDIKLDRNTFEVVRKSEDKW</sequence>
<name>K2JU41_9GAMM</name>
<accession>K2JU41</accession>
<dbReference type="RefSeq" id="WP_008487387.1">
    <property type="nucleotide sequence ID" value="NZ_AMRG01000002.1"/>
</dbReference>
<dbReference type="EMBL" id="AMRG01000002">
    <property type="protein sequence ID" value="EKE86966.1"/>
    <property type="molecule type" value="Genomic_DNA"/>
</dbReference>
<dbReference type="AlphaFoldDB" id="K2JU41"/>
<evidence type="ECO:0000256" key="1">
    <source>
        <dbReference type="SAM" id="SignalP"/>
    </source>
</evidence>
<evidence type="ECO:0000313" key="2">
    <source>
        <dbReference type="EMBL" id="EKE86966.1"/>
    </source>
</evidence>
<protein>
    <recommendedName>
        <fullName evidence="4">PepSY domain-containing protein</fullName>
    </recommendedName>
</protein>